<reference evidence="2 3" key="1">
    <citation type="submission" date="2024-04" db="EMBL/GenBank/DDBJ databases">
        <title>Tritrichomonas musculus Genome.</title>
        <authorList>
            <person name="Alves-Ferreira E."/>
            <person name="Grigg M."/>
            <person name="Lorenzi H."/>
            <person name="Galac M."/>
        </authorList>
    </citation>
    <scope>NUCLEOTIDE SEQUENCE [LARGE SCALE GENOMIC DNA]</scope>
    <source>
        <strain evidence="2 3">EAF2021</strain>
    </source>
</reference>
<accession>A0ABR2HAF8</accession>
<dbReference type="EMBL" id="JAPFFF010000035">
    <property type="protein sequence ID" value="KAK8843229.1"/>
    <property type="molecule type" value="Genomic_DNA"/>
</dbReference>
<gene>
    <name evidence="2" type="ORF">M9Y10_025082</name>
</gene>
<evidence type="ECO:0000256" key="1">
    <source>
        <dbReference type="SAM" id="MobiDB-lite"/>
    </source>
</evidence>
<protein>
    <submittedName>
        <fullName evidence="2">Uncharacterized protein</fullName>
    </submittedName>
</protein>
<keyword evidence="3" id="KW-1185">Reference proteome</keyword>
<evidence type="ECO:0000313" key="3">
    <source>
        <dbReference type="Proteomes" id="UP001470230"/>
    </source>
</evidence>
<name>A0ABR2HAF8_9EUKA</name>
<proteinExistence type="predicted"/>
<comment type="caution">
    <text evidence="2">The sequence shown here is derived from an EMBL/GenBank/DDBJ whole genome shotgun (WGS) entry which is preliminary data.</text>
</comment>
<evidence type="ECO:0000313" key="2">
    <source>
        <dbReference type="EMBL" id="KAK8843229.1"/>
    </source>
</evidence>
<feature type="compositionally biased region" description="Basic and acidic residues" evidence="1">
    <location>
        <begin position="169"/>
        <end position="181"/>
    </location>
</feature>
<dbReference type="Proteomes" id="UP001470230">
    <property type="component" value="Unassembled WGS sequence"/>
</dbReference>
<organism evidence="2 3">
    <name type="scientific">Tritrichomonas musculus</name>
    <dbReference type="NCBI Taxonomy" id="1915356"/>
    <lineage>
        <taxon>Eukaryota</taxon>
        <taxon>Metamonada</taxon>
        <taxon>Parabasalia</taxon>
        <taxon>Tritrichomonadida</taxon>
        <taxon>Tritrichomonadidae</taxon>
        <taxon>Tritrichomonas</taxon>
    </lineage>
</organism>
<sequence length="227" mass="25766">MHFSLLTKYRKENLKLVSIKIGKYHIYQNVVQKAKNDWDGAGRPALVFVRINDIIIENFYFKENNLSDSGLFTEREHDSNIDIKLIGCYADTKKASKWEADYIITTDCHFDEIYSNTYELRQLNFGSCQGVELPGPMIISSFFTASSPFTLSSLFSKSDLFSKSSSFTDSKKFSGSDKFSKSDYSTGSGKFNKTNYFTGSGKFRNSNKITKKGEFSRTDNFSSSGTF</sequence>
<feature type="region of interest" description="Disordered" evidence="1">
    <location>
        <begin position="162"/>
        <end position="191"/>
    </location>
</feature>